<dbReference type="EMBL" id="PDFK01000002">
    <property type="protein sequence ID" value="PKU52569.1"/>
    <property type="molecule type" value="Genomic_DNA"/>
</dbReference>
<evidence type="ECO:0000313" key="3">
    <source>
        <dbReference type="Proteomes" id="UP000234956"/>
    </source>
</evidence>
<name>A0A2I0V2P0_9BACI</name>
<keyword evidence="1" id="KW-0472">Membrane</keyword>
<organism evidence="2 3">
    <name type="scientific">Lysinibacillus fusiformis</name>
    <dbReference type="NCBI Taxonomy" id="28031"/>
    <lineage>
        <taxon>Bacteria</taxon>
        <taxon>Bacillati</taxon>
        <taxon>Bacillota</taxon>
        <taxon>Bacilli</taxon>
        <taxon>Bacillales</taxon>
        <taxon>Bacillaceae</taxon>
        <taxon>Lysinibacillus</taxon>
    </lineage>
</organism>
<evidence type="ECO:0000313" key="2">
    <source>
        <dbReference type="EMBL" id="PKU52569.1"/>
    </source>
</evidence>
<protein>
    <submittedName>
        <fullName evidence="2">Uncharacterized protein</fullName>
    </submittedName>
</protein>
<comment type="caution">
    <text evidence="2">The sequence shown here is derived from an EMBL/GenBank/DDBJ whole genome shotgun (WGS) entry which is preliminary data.</text>
</comment>
<sequence length="221" mass="25872">MGRKQPIGLHKAQKFIIIISAFVFTLFLAIKTVDFTDQIRFFSLLKDKQFFTSVDKNIKSLYNPDSNQLDLSLLTKSISFVNEVILLLILLLVIYYFVLFLMKILNTDLLRQFTLLFKLMKHNLTYISSLKKVLTNGLYTVPFLLPLIFNFDWNAALLIIIVLLISFLFVKYLYVRTYKIIAISLVTVSYTMFLVYNVYSFHIGYKRSLKAVLVLYFCSFI</sequence>
<gene>
    <name evidence="2" type="ORF">CRI88_09650</name>
</gene>
<dbReference type="RefSeq" id="WP_101966553.1">
    <property type="nucleotide sequence ID" value="NZ_PDFK01000002.1"/>
</dbReference>
<dbReference type="Proteomes" id="UP000234956">
    <property type="component" value="Unassembled WGS sequence"/>
</dbReference>
<feature type="transmembrane region" description="Helical" evidence="1">
    <location>
        <begin position="126"/>
        <end position="149"/>
    </location>
</feature>
<proteinExistence type="predicted"/>
<dbReference type="AlphaFoldDB" id="A0A2I0V2P0"/>
<keyword evidence="1" id="KW-0812">Transmembrane</keyword>
<feature type="transmembrane region" description="Helical" evidence="1">
    <location>
        <begin position="12"/>
        <end position="30"/>
    </location>
</feature>
<feature type="transmembrane region" description="Helical" evidence="1">
    <location>
        <begin position="181"/>
        <end position="199"/>
    </location>
</feature>
<evidence type="ECO:0000256" key="1">
    <source>
        <dbReference type="SAM" id="Phobius"/>
    </source>
</evidence>
<feature type="transmembrane region" description="Helical" evidence="1">
    <location>
        <begin position="84"/>
        <end position="105"/>
    </location>
</feature>
<feature type="transmembrane region" description="Helical" evidence="1">
    <location>
        <begin position="155"/>
        <end position="174"/>
    </location>
</feature>
<keyword evidence="1" id="KW-1133">Transmembrane helix</keyword>
<reference evidence="2 3" key="1">
    <citation type="submission" date="2017-10" db="EMBL/GenBank/DDBJ databases">
        <title>Draft genome of Lysinibacillus fusiformis strain Juneja, a laboratory-derived pathogen of Drosophila melanogaster.</title>
        <authorList>
            <person name="Smith B.R."/>
            <person name="Unckless R.L."/>
        </authorList>
    </citation>
    <scope>NUCLEOTIDE SEQUENCE [LARGE SCALE GENOMIC DNA]</scope>
    <source>
        <strain evidence="2 3">Juneja</strain>
    </source>
</reference>
<accession>A0A2I0V2P0</accession>